<evidence type="ECO:0000256" key="3">
    <source>
        <dbReference type="ARBA" id="ARBA00022630"/>
    </source>
</evidence>
<dbReference type="GO" id="GO:0016491">
    <property type="term" value="F:oxidoreductase activity"/>
    <property type="evidence" value="ECO:0007669"/>
    <property type="project" value="UniProtKB-KW"/>
</dbReference>
<evidence type="ECO:0000313" key="7">
    <source>
        <dbReference type="EMBL" id="GAH64454.1"/>
    </source>
</evidence>
<protein>
    <recommendedName>
        <fullName evidence="6">Putative nitroreductase TM1586 domain-containing protein</fullName>
    </recommendedName>
</protein>
<accession>X1IEF4</accession>
<dbReference type="SUPFAM" id="SSF55469">
    <property type="entry name" value="FMN-dependent nitroreductase-like"/>
    <property type="match status" value="2"/>
</dbReference>
<keyword evidence="5" id="KW-0560">Oxidoreductase</keyword>
<organism evidence="7">
    <name type="scientific">marine sediment metagenome</name>
    <dbReference type="NCBI Taxonomy" id="412755"/>
    <lineage>
        <taxon>unclassified sequences</taxon>
        <taxon>metagenomes</taxon>
        <taxon>ecological metagenomes</taxon>
    </lineage>
</organism>
<name>X1IEF4_9ZZZZ</name>
<evidence type="ECO:0000259" key="6">
    <source>
        <dbReference type="Pfam" id="PF14512"/>
    </source>
</evidence>
<evidence type="ECO:0000256" key="4">
    <source>
        <dbReference type="ARBA" id="ARBA00022643"/>
    </source>
</evidence>
<dbReference type="InterPro" id="IPR000415">
    <property type="entry name" value="Nitroreductase-like"/>
</dbReference>
<comment type="cofactor">
    <cofactor evidence="1">
        <name>FMN</name>
        <dbReference type="ChEBI" id="CHEBI:58210"/>
    </cofactor>
</comment>
<dbReference type="Pfam" id="PF14512">
    <property type="entry name" value="TM1586_NiRdase"/>
    <property type="match status" value="1"/>
</dbReference>
<dbReference type="EMBL" id="BARU01027903">
    <property type="protein sequence ID" value="GAH64454.1"/>
    <property type="molecule type" value="Genomic_DNA"/>
</dbReference>
<dbReference type="InterPro" id="IPR029478">
    <property type="entry name" value="TM1586_NiRdase"/>
</dbReference>
<sequence>FIAGATDIAEYNLENYGYIFEAIILAATDLNLGTCWLGGTFNRSQFSEFIQLKGDERIPAVSPVGYPTTRRLKEKFIRSIAKAKVRKPWELVFFNGDFNSQIEQDELGNYKTILEMVRIGPSAGNKQPWRILKEKEQNTFHFFVKFSDDKKLSAYNQFVRLDVGIAVCHFDLSAKELEMKGKWEFEEPTIHRPNGLKYIVSWIGQ</sequence>
<dbReference type="AlphaFoldDB" id="X1IEF4"/>
<feature type="domain" description="Putative nitroreductase TM1586" evidence="6">
    <location>
        <begin position="10"/>
        <end position="174"/>
    </location>
</feature>
<evidence type="ECO:0000256" key="2">
    <source>
        <dbReference type="ARBA" id="ARBA00007118"/>
    </source>
</evidence>
<comment type="similarity">
    <text evidence="2">Belongs to the nitroreductase family.</text>
</comment>
<evidence type="ECO:0000256" key="1">
    <source>
        <dbReference type="ARBA" id="ARBA00001917"/>
    </source>
</evidence>
<proteinExistence type="inferred from homology"/>
<feature type="non-terminal residue" evidence="7">
    <location>
        <position position="1"/>
    </location>
</feature>
<reference evidence="7" key="1">
    <citation type="journal article" date="2014" name="Front. Microbiol.">
        <title>High frequency of phylogenetically diverse reductive dehalogenase-homologous genes in deep subseafloor sedimentary metagenomes.</title>
        <authorList>
            <person name="Kawai M."/>
            <person name="Futagami T."/>
            <person name="Toyoda A."/>
            <person name="Takaki Y."/>
            <person name="Nishi S."/>
            <person name="Hori S."/>
            <person name="Arai W."/>
            <person name="Tsubouchi T."/>
            <person name="Morono Y."/>
            <person name="Uchiyama I."/>
            <person name="Ito T."/>
            <person name="Fujiyama A."/>
            <person name="Inagaki F."/>
            <person name="Takami H."/>
        </authorList>
    </citation>
    <scope>NUCLEOTIDE SEQUENCE</scope>
    <source>
        <strain evidence="7">Expedition CK06-06</strain>
    </source>
</reference>
<dbReference type="Gene3D" id="3.40.109.10">
    <property type="entry name" value="NADH Oxidase"/>
    <property type="match status" value="1"/>
</dbReference>
<comment type="caution">
    <text evidence="7">The sequence shown here is derived from an EMBL/GenBank/DDBJ whole genome shotgun (WGS) entry which is preliminary data.</text>
</comment>
<keyword evidence="3" id="KW-0285">Flavoprotein</keyword>
<keyword evidence="4" id="KW-0288">FMN</keyword>
<evidence type="ECO:0000256" key="5">
    <source>
        <dbReference type="ARBA" id="ARBA00023002"/>
    </source>
</evidence>
<gene>
    <name evidence="7" type="ORF">S03H2_44606</name>
</gene>
<dbReference type="PANTHER" id="PTHR43673:SF2">
    <property type="entry name" value="NITROREDUCTASE"/>
    <property type="match status" value="1"/>
</dbReference>
<dbReference type="PANTHER" id="PTHR43673">
    <property type="entry name" value="NAD(P)H NITROREDUCTASE YDGI-RELATED"/>
    <property type="match status" value="1"/>
</dbReference>
<dbReference type="Gene3D" id="3.40.109.30">
    <property type="entry name" value="putative nitroreductase (tm1586), domain 2"/>
    <property type="match status" value="1"/>
</dbReference>